<protein>
    <recommendedName>
        <fullName evidence="6">Mid2 domain-containing protein</fullName>
    </recommendedName>
</protein>
<feature type="signal peptide" evidence="3">
    <location>
        <begin position="1"/>
        <end position="22"/>
    </location>
</feature>
<dbReference type="OrthoDB" id="2591431at2759"/>
<keyword evidence="2" id="KW-0812">Transmembrane</keyword>
<feature type="region of interest" description="Disordered" evidence="1">
    <location>
        <begin position="421"/>
        <end position="484"/>
    </location>
</feature>
<dbReference type="CDD" id="cd12087">
    <property type="entry name" value="TM_EGFR-like"/>
    <property type="match status" value="1"/>
</dbReference>
<dbReference type="PANTHER" id="PTHR37487">
    <property type="entry name" value="CHROMOSOME 1, WHOLE GENOME SHOTGUN SEQUENCE"/>
    <property type="match status" value="1"/>
</dbReference>
<dbReference type="OMA" id="CIDDSSP"/>
<dbReference type="STRING" id="47427.A0A2H3E1G4"/>
<proteinExistence type="predicted"/>
<feature type="chain" id="PRO_5013574707" description="Mid2 domain-containing protein" evidence="3">
    <location>
        <begin position="23"/>
        <end position="484"/>
    </location>
</feature>
<evidence type="ECO:0000256" key="2">
    <source>
        <dbReference type="SAM" id="Phobius"/>
    </source>
</evidence>
<evidence type="ECO:0000313" key="5">
    <source>
        <dbReference type="Proteomes" id="UP000217790"/>
    </source>
</evidence>
<accession>A0A2H3E1G4</accession>
<sequence>MHLRLSLVTVLTILSCSFSSAAFSFSAGTPTQCDEVSITWNGGTSPYLLLLTPVFGTPRNISIPDSAYSDGKGTYKTQIPFESGKKFVMVMSDASGFGAGGATDVLTVGSSLGGSCNLTDPGVDFSFQLNTALQQCRQAHRLITYTFSAYDGAVQPVTIMGIIPNGDTFVINPPNGPTQYDWTTDVYNGTSIIFAMADSQGRQGGSSDVKTVGTSTDQSCIDDSSPSSTAAPSSASPTISATTTVTSAAASETTSSSSGTPIGAIAGTVLGGLVFLAAVITLALFFLRRKRDRENRYDDGTDLGGHSRRFQSDIDLADGYDTRSHANTLSGSAFPFFTRGTDYASSTPGSDAADHHSHGMPDSPPNPFASPRDYDQSPTSVEPFTAHHHSQPSSSQTMSTAQRKAAMAGSSYTPSRFILHTDADDVPLPPPNEDGVVELPPQYSERKAPQAIPSGSSLSTTVDDTPLYSTSSQLSYSQSHHSHS</sequence>
<evidence type="ECO:0000256" key="1">
    <source>
        <dbReference type="SAM" id="MobiDB-lite"/>
    </source>
</evidence>
<keyword evidence="3" id="KW-0732">Signal</keyword>
<feature type="compositionally biased region" description="Polar residues" evidence="1">
    <location>
        <begin position="205"/>
        <end position="222"/>
    </location>
</feature>
<feature type="compositionally biased region" description="Low complexity" evidence="1">
    <location>
        <begin position="467"/>
        <end position="484"/>
    </location>
</feature>
<dbReference type="PANTHER" id="PTHR37487:SF3">
    <property type="entry name" value="CLEAVAGE_POLYADENYLATION SPECIFICITY FACTOR A SUBUNIT N-TERMINAL DOMAIN-CONTAINING PROTEIN"/>
    <property type="match status" value="1"/>
</dbReference>
<feature type="transmembrane region" description="Helical" evidence="2">
    <location>
        <begin position="262"/>
        <end position="287"/>
    </location>
</feature>
<keyword evidence="2" id="KW-0472">Membrane</keyword>
<feature type="region of interest" description="Disordered" evidence="1">
    <location>
        <begin position="343"/>
        <end position="409"/>
    </location>
</feature>
<reference evidence="5" key="1">
    <citation type="journal article" date="2017" name="Nat. Ecol. Evol.">
        <title>Genome expansion and lineage-specific genetic innovations in the forest pathogenic fungi Armillaria.</title>
        <authorList>
            <person name="Sipos G."/>
            <person name="Prasanna A.N."/>
            <person name="Walter M.C."/>
            <person name="O'Connor E."/>
            <person name="Balint B."/>
            <person name="Krizsan K."/>
            <person name="Kiss B."/>
            <person name="Hess J."/>
            <person name="Varga T."/>
            <person name="Slot J."/>
            <person name="Riley R."/>
            <person name="Boka B."/>
            <person name="Rigling D."/>
            <person name="Barry K."/>
            <person name="Lee J."/>
            <person name="Mihaltcheva S."/>
            <person name="LaButti K."/>
            <person name="Lipzen A."/>
            <person name="Waldron R."/>
            <person name="Moloney N.M."/>
            <person name="Sperisen C."/>
            <person name="Kredics L."/>
            <person name="Vagvoelgyi C."/>
            <person name="Patrignani A."/>
            <person name="Fitzpatrick D."/>
            <person name="Nagy I."/>
            <person name="Doyle S."/>
            <person name="Anderson J.B."/>
            <person name="Grigoriev I.V."/>
            <person name="Gueldener U."/>
            <person name="Muensterkoetter M."/>
            <person name="Nagy L.G."/>
        </authorList>
    </citation>
    <scope>NUCLEOTIDE SEQUENCE [LARGE SCALE GENOMIC DNA]</scope>
    <source>
        <strain evidence="5">Ar21-2</strain>
    </source>
</reference>
<keyword evidence="5" id="KW-1185">Reference proteome</keyword>
<keyword evidence="2" id="KW-1133">Transmembrane helix</keyword>
<gene>
    <name evidence="4" type="ORF">ARMGADRAFT_1073568</name>
</gene>
<name>A0A2H3E1G4_ARMGA</name>
<dbReference type="PROSITE" id="PS51257">
    <property type="entry name" value="PROKAR_LIPOPROTEIN"/>
    <property type="match status" value="1"/>
</dbReference>
<dbReference type="InParanoid" id="A0A2H3E1G4"/>
<feature type="compositionally biased region" description="Polar residues" evidence="1">
    <location>
        <begin position="453"/>
        <end position="463"/>
    </location>
</feature>
<feature type="region of interest" description="Disordered" evidence="1">
    <location>
        <begin position="200"/>
        <end position="239"/>
    </location>
</feature>
<evidence type="ECO:0008006" key="6">
    <source>
        <dbReference type="Google" id="ProtNLM"/>
    </source>
</evidence>
<feature type="compositionally biased region" description="Polar residues" evidence="1">
    <location>
        <begin position="391"/>
        <end position="402"/>
    </location>
</feature>
<organism evidence="4 5">
    <name type="scientific">Armillaria gallica</name>
    <name type="common">Bulbous honey fungus</name>
    <name type="synonym">Armillaria bulbosa</name>
    <dbReference type="NCBI Taxonomy" id="47427"/>
    <lineage>
        <taxon>Eukaryota</taxon>
        <taxon>Fungi</taxon>
        <taxon>Dikarya</taxon>
        <taxon>Basidiomycota</taxon>
        <taxon>Agaricomycotina</taxon>
        <taxon>Agaricomycetes</taxon>
        <taxon>Agaricomycetidae</taxon>
        <taxon>Agaricales</taxon>
        <taxon>Marasmiineae</taxon>
        <taxon>Physalacriaceae</taxon>
        <taxon>Armillaria</taxon>
    </lineage>
</organism>
<dbReference type="Proteomes" id="UP000217790">
    <property type="component" value="Unassembled WGS sequence"/>
</dbReference>
<feature type="compositionally biased region" description="Low complexity" evidence="1">
    <location>
        <begin position="224"/>
        <end position="239"/>
    </location>
</feature>
<dbReference type="AlphaFoldDB" id="A0A2H3E1G4"/>
<evidence type="ECO:0000313" key="4">
    <source>
        <dbReference type="EMBL" id="PBL01272.1"/>
    </source>
</evidence>
<dbReference type="EMBL" id="KZ293646">
    <property type="protein sequence ID" value="PBL01272.1"/>
    <property type="molecule type" value="Genomic_DNA"/>
</dbReference>
<evidence type="ECO:0000256" key="3">
    <source>
        <dbReference type="SAM" id="SignalP"/>
    </source>
</evidence>